<feature type="domain" description="HTH tetR-type" evidence="3">
    <location>
        <begin position="4"/>
        <end position="64"/>
    </location>
</feature>
<organism evidence="4 5">
    <name type="scientific">Brevibacillus ruminantium</name>
    <dbReference type="NCBI Taxonomy" id="2950604"/>
    <lineage>
        <taxon>Bacteria</taxon>
        <taxon>Bacillati</taxon>
        <taxon>Bacillota</taxon>
        <taxon>Bacilli</taxon>
        <taxon>Bacillales</taxon>
        <taxon>Paenibacillaceae</taxon>
        <taxon>Brevibacillus</taxon>
    </lineage>
</organism>
<dbReference type="SUPFAM" id="SSF48498">
    <property type="entry name" value="Tetracyclin repressor-like, C-terminal domain"/>
    <property type="match status" value="1"/>
</dbReference>
<proteinExistence type="predicted"/>
<sequence length="188" mass="21418">MKKQEKKQLIIEAAAKVLAEKGYEKASIKDIAAEAKITPGLIHYYFRNKEEILTELLMEASLQYTSDMQNLMQTVPSEQLSKAALREPIKRVLHQPDWYRLRYELFAIGLRNPNLTERVNDILENGRNGIADILHAVSPETAGHQETASILLACFDGLALQKLMNPDFDLEKAYEVLEKMAMSLKDTR</sequence>
<reference evidence="4" key="1">
    <citation type="submission" date="2022-06" db="EMBL/GenBank/DDBJ databases">
        <title>Genome sequencing of Brevibacillus sp. BB3-R1.</title>
        <authorList>
            <person name="Heo J."/>
            <person name="Lee D."/>
            <person name="Won M."/>
            <person name="Han B.-H."/>
            <person name="Hong S.-B."/>
            <person name="Kwon S.-W."/>
        </authorList>
    </citation>
    <scope>NUCLEOTIDE SEQUENCE</scope>
    <source>
        <strain evidence="4">BB3-R1</strain>
    </source>
</reference>
<dbReference type="PANTHER" id="PTHR43479:SF11">
    <property type="entry name" value="ACREF_ENVCD OPERON REPRESSOR-RELATED"/>
    <property type="match status" value="1"/>
</dbReference>
<dbReference type="Pfam" id="PF00440">
    <property type="entry name" value="TetR_N"/>
    <property type="match status" value="1"/>
</dbReference>
<evidence type="ECO:0000259" key="3">
    <source>
        <dbReference type="PROSITE" id="PS50977"/>
    </source>
</evidence>
<evidence type="ECO:0000313" key="5">
    <source>
        <dbReference type="Proteomes" id="UP001056500"/>
    </source>
</evidence>
<dbReference type="PRINTS" id="PR00455">
    <property type="entry name" value="HTHTETR"/>
</dbReference>
<evidence type="ECO:0000313" key="4">
    <source>
        <dbReference type="EMBL" id="USG63333.1"/>
    </source>
</evidence>
<dbReference type="PROSITE" id="PS50977">
    <property type="entry name" value="HTH_TETR_2"/>
    <property type="match status" value="1"/>
</dbReference>
<name>A0ABY4W8E6_9BACL</name>
<dbReference type="Pfam" id="PF17940">
    <property type="entry name" value="TetR_C_31"/>
    <property type="match status" value="1"/>
</dbReference>
<accession>A0ABY4W8E6</accession>
<dbReference type="SUPFAM" id="SSF46689">
    <property type="entry name" value="Homeodomain-like"/>
    <property type="match status" value="1"/>
</dbReference>
<feature type="DNA-binding region" description="H-T-H motif" evidence="2">
    <location>
        <begin position="27"/>
        <end position="46"/>
    </location>
</feature>
<dbReference type="PROSITE" id="PS01081">
    <property type="entry name" value="HTH_TETR_1"/>
    <property type="match status" value="1"/>
</dbReference>
<dbReference type="Gene3D" id="1.10.357.10">
    <property type="entry name" value="Tetracycline Repressor, domain 2"/>
    <property type="match status" value="1"/>
</dbReference>
<gene>
    <name evidence="4" type="ORF">NDK47_14175</name>
</gene>
<dbReference type="InterPro" id="IPR036271">
    <property type="entry name" value="Tet_transcr_reg_TetR-rel_C_sf"/>
</dbReference>
<keyword evidence="1 2" id="KW-0238">DNA-binding</keyword>
<dbReference type="InterPro" id="IPR009057">
    <property type="entry name" value="Homeodomain-like_sf"/>
</dbReference>
<dbReference type="InterPro" id="IPR001647">
    <property type="entry name" value="HTH_TetR"/>
</dbReference>
<protein>
    <submittedName>
        <fullName evidence="4">TetR/AcrR family transcriptional regulator</fullName>
    </submittedName>
</protein>
<evidence type="ECO:0000256" key="2">
    <source>
        <dbReference type="PROSITE-ProRule" id="PRU00335"/>
    </source>
</evidence>
<keyword evidence="5" id="KW-1185">Reference proteome</keyword>
<evidence type="ECO:0000256" key="1">
    <source>
        <dbReference type="ARBA" id="ARBA00023125"/>
    </source>
</evidence>
<dbReference type="EMBL" id="CP098755">
    <property type="protein sequence ID" value="USG63333.1"/>
    <property type="molecule type" value="Genomic_DNA"/>
</dbReference>
<dbReference type="PANTHER" id="PTHR43479">
    <property type="entry name" value="ACREF/ENVCD OPERON REPRESSOR-RELATED"/>
    <property type="match status" value="1"/>
</dbReference>
<dbReference type="RefSeq" id="WP_251870415.1">
    <property type="nucleotide sequence ID" value="NZ_CP098755.1"/>
</dbReference>
<dbReference type="InterPro" id="IPR050624">
    <property type="entry name" value="HTH-type_Tx_Regulator"/>
</dbReference>
<dbReference type="InterPro" id="IPR023772">
    <property type="entry name" value="DNA-bd_HTH_TetR-type_CS"/>
</dbReference>
<dbReference type="InterPro" id="IPR041583">
    <property type="entry name" value="TetR_C_31"/>
</dbReference>
<dbReference type="Proteomes" id="UP001056500">
    <property type="component" value="Chromosome"/>
</dbReference>